<dbReference type="Proteomes" id="UP000807504">
    <property type="component" value="Unassembled WGS sequence"/>
</dbReference>
<gene>
    <name evidence="3" type="ORF">HNY73_001792</name>
</gene>
<feature type="chain" id="PRO_5035804792" description="Secreted protein" evidence="2">
    <location>
        <begin position="26"/>
        <end position="209"/>
    </location>
</feature>
<dbReference type="AlphaFoldDB" id="A0A8T0FRF7"/>
<keyword evidence="4" id="KW-1185">Reference proteome</keyword>
<protein>
    <recommendedName>
        <fullName evidence="5">Secreted protein</fullName>
    </recommendedName>
</protein>
<name>A0A8T0FRF7_ARGBR</name>
<comment type="caution">
    <text evidence="3">The sequence shown here is derived from an EMBL/GenBank/DDBJ whole genome shotgun (WGS) entry which is preliminary data.</text>
</comment>
<dbReference type="EMBL" id="JABXBU010000002">
    <property type="protein sequence ID" value="KAF8793747.1"/>
    <property type="molecule type" value="Genomic_DNA"/>
</dbReference>
<evidence type="ECO:0000256" key="2">
    <source>
        <dbReference type="SAM" id="SignalP"/>
    </source>
</evidence>
<feature type="signal peptide" evidence="2">
    <location>
        <begin position="1"/>
        <end position="25"/>
    </location>
</feature>
<organism evidence="3 4">
    <name type="scientific">Argiope bruennichi</name>
    <name type="common">Wasp spider</name>
    <name type="synonym">Aranea bruennichi</name>
    <dbReference type="NCBI Taxonomy" id="94029"/>
    <lineage>
        <taxon>Eukaryota</taxon>
        <taxon>Metazoa</taxon>
        <taxon>Ecdysozoa</taxon>
        <taxon>Arthropoda</taxon>
        <taxon>Chelicerata</taxon>
        <taxon>Arachnida</taxon>
        <taxon>Araneae</taxon>
        <taxon>Araneomorphae</taxon>
        <taxon>Entelegynae</taxon>
        <taxon>Araneoidea</taxon>
        <taxon>Araneidae</taxon>
        <taxon>Argiope</taxon>
    </lineage>
</organism>
<evidence type="ECO:0000256" key="1">
    <source>
        <dbReference type="SAM" id="MobiDB-lite"/>
    </source>
</evidence>
<accession>A0A8T0FRF7</accession>
<reference evidence="3" key="2">
    <citation type="submission" date="2020-06" db="EMBL/GenBank/DDBJ databases">
        <authorList>
            <person name="Sheffer M."/>
        </authorList>
    </citation>
    <scope>NUCLEOTIDE SEQUENCE</scope>
</reference>
<reference evidence="3" key="1">
    <citation type="journal article" date="2020" name="bioRxiv">
        <title>Chromosome-level reference genome of the European wasp spider Argiope bruennichi: a resource for studies on range expansion and evolutionary adaptation.</title>
        <authorList>
            <person name="Sheffer M.M."/>
            <person name="Hoppe A."/>
            <person name="Krehenwinkel H."/>
            <person name="Uhl G."/>
            <person name="Kuss A.W."/>
            <person name="Jensen L."/>
            <person name="Jensen C."/>
            <person name="Gillespie R.G."/>
            <person name="Hoff K.J."/>
            <person name="Prost S."/>
        </authorList>
    </citation>
    <scope>NUCLEOTIDE SEQUENCE</scope>
</reference>
<evidence type="ECO:0008006" key="5">
    <source>
        <dbReference type="Google" id="ProtNLM"/>
    </source>
</evidence>
<evidence type="ECO:0000313" key="3">
    <source>
        <dbReference type="EMBL" id="KAF8793747.1"/>
    </source>
</evidence>
<feature type="region of interest" description="Disordered" evidence="1">
    <location>
        <begin position="106"/>
        <end position="126"/>
    </location>
</feature>
<keyword evidence="2" id="KW-0732">Signal</keyword>
<dbReference type="Gene3D" id="2.20.20.160">
    <property type="match status" value="1"/>
</dbReference>
<evidence type="ECO:0000313" key="4">
    <source>
        <dbReference type="Proteomes" id="UP000807504"/>
    </source>
</evidence>
<sequence>MHVVQRCSWWMTVVWLVAALSTVRTAMVSRFPLNFRHNHKMAFRIFYQIGTSESDLPECSEMAVCNRVDTYSPPGGKKGRQMPWEKKNALPEKGTLPPFHCKKRPDVEEVSTNTPPNAQRGHFGPGKIIVNHRSSPVRRVSRKNTFGLIVAIARRNFLDKTEISNLRFVKKHSRSLATKVVLLMPVYHVAADRNCINNGGSSWRRAEYP</sequence>
<proteinExistence type="predicted"/>